<evidence type="ECO:0000256" key="1">
    <source>
        <dbReference type="ARBA" id="ARBA00003134"/>
    </source>
</evidence>
<dbReference type="OrthoDB" id="21589at2"/>
<dbReference type="AlphaFoldDB" id="A0A3B0PQI0"/>
<dbReference type="SUPFAM" id="SSF46992">
    <property type="entry name" value="Ribosomal protein S20"/>
    <property type="match status" value="1"/>
</dbReference>
<dbReference type="GO" id="GO:0070181">
    <property type="term" value="F:small ribosomal subunit rRNA binding"/>
    <property type="evidence" value="ECO:0007669"/>
    <property type="project" value="TreeGrafter"/>
</dbReference>
<evidence type="ECO:0000256" key="3">
    <source>
        <dbReference type="ARBA" id="ARBA00022730"/>
    </source>
</evidence>
<dbReference type="GeneID" id="301704434"/>
<dbReference type="GO" id="GO:0003735">
    <property type="term" value="F:structural constituent of ribosome"/>
    <property type="evidence" value="ECO:0007669"/>
    <property type="project" value="InterPro"/>
</dbReference>
<dbReference type="GO" id="GO:0005829">
    <property type="term" value="C:cytosol"/>
    <property type="evidence" value="ECO:0007669"/>
    <property type="project" value="TreeGrafter"/>
</dbReference>
<evidence type="ECO:0000313" key="11">
    <source>
        <dbReference type="Proteomes" id="UP000258476"/>
    </source>
</evidence>
<dbReference type="NCBIfam" id="TIGR00029">
    <property type="entry name" value="S20"/>
    <property type="match status" value="1"/>
</dbReference>
<evidence type="ECO:0000313" key="10">
    <source>
        <dbReference type="EMBL" id="SYX09463.1"/>
    </source>
</evidence>
<dbReference type="EMBL" id="LS992154">
    <property type="protein sequence ID" value="SYX09463.1"/>
    <property type="molecule type" value="Genomic_DNA"/>
</dbReference>
<dbReference type="InterPro" id="IPR036510">
    <property type="entry name" value="Ribosomal_bS20_sf"/>
</dbReference>
<gene>
    <name evidence="8 10" type="primary">rpsT</name>
    <name evidence="10" type="ORF">C834K_1033</name>
</gene>
<dbReference type="PANTHER" id="PTHR33398:SF1">
    <property type="entry name" value="SMALL RIBOSOMAL SUBUNIT PROTEIN BS20C"/>
    <property type="match status" value="1"/>
</dbReference>
<accession>A0A3B0PQI0</accession>
<evidence type="ECO:0000256" key="6">
    <source>
        <dbReference type="ARBA" id="ARBA00023274"/>
    </source>
</evidence>
<dbReference type="PANTHER" id="PTHR33398">
    <property type="entry name" value="30S RIBOSOMAL PROTEIN S20"/>
    <property type="match status" value="1"/>
</dbReference>
<evidence type="ECO:0000256" key="4">
    <source>
        <dbReference type="ARBA" id="ARBA00022884"/>
    </source>
</evidence>
<sequence>MAPKKTTKKGGPKKRPSAEKRILTAQKRYLINQSFKSKAKTMMKKFETALKAGDQATITSGLQLVYSVTDKAVKRGIFKNNKAARIKSRATLRANAKI</sequence>
<comment type="function">
    <text evidence="1 8">Binds directly to 16S ribosomal RNA.</text>
</comment>
<keyword evidence="4 8" id="KW-0694">RNA-binding</keyword>
<dbReference type="InterPro" id="IPR002583">
    <property type="entry name" value="Ribosomal_bS20"/>
</dbReference>
<keyword evidence="6 8" id="KW-0687">Ribonucleoprotein</keyword>
<proteinExistence type="inferred from homology"/>
<dbReference type="KEGG" id="chla:C834K_1033"/>
<protein>
    <recommendedName>
        <fullName evidence="7 8">Small ribosomal subunit protein bS20</fullName>
    </recommendedName>
</protein>
<dbReference type="GO" id="GO:0006412">
    <property type="term" value="P:translation"/>
    <property type="evidence" value="ECO:0007669"/>
    <property type="project" value="UniProtKB-UniRule"/>
</dbReference>
<evidence type="ECO:0000256" key="9">
    <source>
        <dbReference type="SAM" id="MobiDB-lite"/>
    </source>
</evidence>
<dbReference type="GO" id="GO:0015935">
    <property type="term" value="C:small ribosomal subunit"/>
    <property type="evidence" value="ECO:0007669"/>
    <property type="project" value="TreeGrafter"/>
</dbReference>
<evidence type="ECO:0000256" key="5">
    <source>
        <dbReference type="ARBA" id="ARBA00022980"/>
    </source>
</evidence>
<evidence type="ECO:0000256" key="8">
    <source>
        <dbReference type="HAMAP-Rule" id="MF_00500"/>
    </source>
</evidence>
<feature type="region of interest" description="Disordered" evidence="9">
    <location>
        <begin position="1"/>
        <end position="20"/>
    </location>
</feature>
<keyword evidence="3 8" id="KW-0699">rRNA-binding</keyword>
<comment type="similarity">
    <text evidence="2 8">Belongs to the bacterial ribosomal protein bS20 family.</text>
</comment>
<dbReference type="Gene3D" id="1.20.58.110">
    <property type="entry name" value="Ribosomal protein S20"/>
    <property type="match status" value="1"/>
</dbReference>
<dbReference type="Proteomes" id="UP000258476">
    <property type="component" value="Chromosome"/>
</dbReference>
<keyword evidence="11" id="KW-1185">Reference proteome</keyword>
<name>A0A3B0PQI0_9CHLA</name>
<evidence type="ECO:0000256" key="7">
    <source>
        <dbReference type="ARBA" id="ARBA00035136"/>
    </source>
</evidence>
<keyword evidence="5 8" id="KW-0689">Ribosomal protein</keyword>
<evidence type="ECO:0000256" key="2">
    <source>
        <dbReference type="ARBA" id="ARBA00007634"/>
    </source>
</evidence>
<dbReference type="Pfam" id="PF01649">
    <property type="entry name" value="Ribosomal_S20p"/>
    <property type="match status" value="1"/>
</dbReference>
<feature type="compositionally biased region" description="Basic residues" evidence="9">
    <location>
        <begin position="1"/>
        <end position="15"/>
    </location>
</feature>
<dbReference type="HAMAP" id="MF_00500">
    <property type="entry name" value="Ribosomal_bS20"/>
    <property type="match status" value="1"/>
</dbReference>
<dbReference type="RefSeq" id="WP_117274738.1">
    <property type="nucleotide sequence ID" value="NZ_LS992154.1"/>
</dbReference>
<reference evidence="11" key="1">
    <citation type="submission" date="2017-11" db="EMBL/GenBank/DDBJ databases">
        <authorList>
            <person name="Seth-Smith MB H."/>
        </authorList>
    </citation>
    <scope>NUCLEOTIDE SEQUENCE [LARGE SCALE GENOMIC DNA]</scope>
</reference>
<organism evidence="10 11">
    <name type="scientific">Chlamydia poikilotherma</name>
    <dbReference type="NCBI Taxonomy" id="1967783"/>
    <lineage>
        <taxon>Bacteria</taxon>
        <taxon>Pseudomonadati</taxon>
        <taxon>Chlamydiota</taxon>
        <taxon>Chlamydiia</taxon>
        <taxon>Chlamydiales</taxon>
        <taxon>Chlamydiaceae</taxon>
        <taxon>Chlamydia/Chlamydophila group</taxon>
        <taxon>Chlamydia</taxon>
    </lineage>
</organism>